<dbReference type="InterPro" id="IPR043164">
    <property type="entry name" value="Ribosomal_uL10-like_insert_sf"/>
</dbReference>
<protein>
    <recommendedName>
        <fullName evidence="5">Ribosome assembly factor mrt4</fullName>
    </recommendedName>
</protein>
<dbReference type="InterPro" id="IPR033867">
    <property type="entry name" value="Mrt4"/>
</dbReference>
<evidence type="ECO:0000313" key="7">
    <source>
        <dbReference type="EMBL" id="CAD9583734.1"/>
    </source>
</evidence>
<dbReference type="Gene3D" id="3.90.105.20">
    <property type="match status" value="1"/>
</dbReference>
<dbReference type="Pfam" id="PF00466">
    <property type="entry name" value="Ribosomal_L10"/>
    <property type="match status" value="1"/>
</dbReference>
<dbReference type="Gene3D" id="3.30.70.1730">
    <property type="match status" value="1"/>
</dbReference>
<dbReference type="GO" id="GO:0005737">
    <property type="term" value="C:cytoplasm"/>
    <property type="evidence" value="ECO:0007669"/>
    <property type="project" value="UniProtKB-SubCell"/>
</dbReference>
<keyword evidence="3 5" id="KW-0963">Cytoplasm</keyword>
<evidence type="ECO:0000256" key="3">
    <source>
        <dbReference type="ARBA" id="ARBA00022490"/>
    </source>
</evidence>
<proteinExistence type="inferred from homology"/>
<dbReference type="GO" id="GO:0000027">
    <property type="term" value="P:ribosomal large subunit assembly"/>
    <property type="evidence" value="ECO:0007669"/>
    <property type="project" value="InterPro"/>
</dbReference>
<reference evidence="7" key="1">
    <citation type="submission" date="2021-01" db="EMBL/GenBank/DDBJ databases">
        <authorList>
            <person name="Corre E."/>
            <person name="Pelletier E."/>
            <person name="Niang G."/>
            <person name="Scheremetjew M."/>
            <person name="Finn R."/>
            <person name="Kale V."/>
            <person name="Holt S."/>
            <person name="Cochrane G."/>
            <person name="Meng A."/>
            <person name="Brown T."/>
            <person name="Cohen L."/>
        </authorList>
    </citation>
    <scope>NUCLEOTIDE SEQUENCE</scope>
    <source>
        <strain evidence="7">B650</strain>
    </source>
</reference>
<name>A0A7S2P878_9STRA</name>
<dbReference type="PANTHER" id="PTHR45841">
    <property type="entry name" value="MRNA TURNOVER PROTEIN 4 MRTO4"/>
    <property type="match status" value="1"/>
</dbReference>
<accession>A0A7S2P878</accession>
<keyword evidence="4 5" id="KW-0539">Nucleus</keyword>
<dbReference type="EMBL" id="HBGY01017157">
    <property type="protein sequence ID" value="CAD9583734.1"/>
    <property type="molecule type" value="Transcribed_RNA"/>
</dbReference>
<dbReference type="GO" id="GO:0030687">
    <property type="term" value="C:preribosome, large subunit precursor"/>
    <property type="evidence" value="ECO:0007669"/>
    <property type="project" value="TreeGrafter"/>
</dbReference>
<evidence type="ECO:0000256" key="5">
    <source>
        <dbReference type="RuleBase" id="RU364039"/>
    </source>
</evidence>
<evidence type="ECO:0000256" key="2">
    <source>
        <dbReference type="ARBA" id="ARBA00008889"/>
    </source>
</evidence>
<dbReference type="GO" id="GO:0003723">
    <property type="term" value="F:RNA binding"/>
    <property type="evidence" value="ECO:0007669"/>
    <property type="project" value="TreeGrafter"/>
</dbReference>
<comment type="similarity">
    <text evidence="2 5">Belongs to the universal ribosomal protein uL10 family.</text>
</comment>
<dbReference type="InterPro" id="IPR043141">
    <property type="entry name" value="Ribosomal_uL10-like_sf"/>
</dbReference>
<gene>
    <name evidence="7" type="ORF">LDAN0321_LOCUS11082</name>
</gene>
<dbReference type="GO" id="GO:0006364">
    <property type="term" value="P:rRNA processing"/>
    <property type="evidence" value="ECO:0007669"/>
    <property type="project" value="TreeGrafter"/>
</dbReference>
<comment type="subunit">
    <text evidence="5">Associates with the pre-60S ribosomal particle.</text>
</comment>
<keyword evidence="5" id="KW-0690">Ribosome biogenesis</keyword>
<comment type="subcellular location">
    <subcellularLocation>
        <location evidence="5">Cytoplasm</location>
    </subcellularLocation>
    <subcellularLocation>
        <location evidence="5">Nucleus</location>
        <location evidence="5">Nucleolus</location>
    </subcellularLocation>
</comment>
<dbReference type="CDD" id="cd05796">
    <property type="entry name" value="Ribosomal_P0_like"/>
    <property type="match status" value="1"/>
</dbReference>
<dbReference type="InterPro" id="IPR040637">
    <property type="entry name" value="Ribosomal_uL10-like_insert"/>
</dbReference>
<dbReference type="FunFam" id="3.30.70.1730:FF:000005">
    <property type="entry name" value="Ribosome assembly factor mrt4"/>
    <property type="match status" value="1"/>
</dbReference>
<dbReference type="GO" id="GO:0005730">
    <property type="term" value="C:nucleolus"/>
    <property type="evidence" value="ECO:0007669"/>
    <property type="project" value="UniProtKB-SubCell"/>
</dbReference>
<sequence>MPRSKRAKVIALTQTQKKTREHKSDFVQTVREKVEEHESVYVFSYENMRSNKFKNIRMDFSKGEDSSRIFLGKNKLLQMALGKTPEDEFRDNLRHVSKLISGSVGLLITSRNDKEVKNYFNNFAEEDFARAGNIADREVKVTSDMLTVHPVNQVEPFRKLGLPVDVNNGKMVLIGGQTEFVLCKEGDVLSAEVCKLLVHFGLKLAEFRTTLLCRWSNDGTFEQLD</sequence>
<dbReference type="PANTHER" id="PTHR45841:SF1">
    <property type="entry name" value="MRNA TURNOVER PROTEIN 4 HOMOLOG"/>
    <property type="match status" value="1"/>
</dbReference>
<dbReference type="GO" id="GO:0000956">
    <property type="term" value="P:nuclear-transcribed mRNA catabolic process"/>
    <property type="evidence" value="ECO:0007669"/>
    <property type="project" value="TreeGrafter"/>
</dbReference>
<dbReference type="AlphaFoldDB" id="A0A7S2P878"/>
<dbReference type="SUPFAM" id="SSF160369">
    <property type="entry name" value="Ribosomal protein L10-like"/>
    <property type="match status" value="1"/>
</dbReference>
<evidence type="ECO:0000259" key="6">
    <source>
        <dbReference type="Pfam" id="PF17777"/>
    </source>
</evidence>
<dbReference type="InterPro" id="IPR001790">
    <property type="entry name" value="Ribosomal_uL10"/>
</dbReference>
<dbReference type="InterPro" id="IPR051742">
    <property type="entry name" value="Ribosome_Assembly_uL10"/>
</dbReference>
<comment type="function">
    <text evidence="1 5">Component of the ribosome assembly machinery. Nuclear paralog of the ribosomal protein P0, it binds pre-60S subunits at an early stage of assembly in the nucleolus, and is replaced by P0 in cytoplasmic pre-60S subunits and mature 80S ribosomes.</text>
</comment>
<organism evidence="7">
    <name type="scientific">Leptocylindrus danicus</name>
    <dbReference type="NCBI Taxonomy" id="163516"/>
    <lineage>
        <taxon>Eukaryota</taxon>
        <taxon>Sar</taxon>
        <taxon>Stramenopiles</taxon>
        <taxon>Ochrophyta</taxon>
        <taxon>Bacillariophyta</taxon>
        <taxon>Coscinodiscophyceae</taxon>
        <taxon>Chaetocerotophycidae</taxon>
        <taxon>Leptocylindrales</taxon>
        <taxon>Leptocylindraceae</taxon>
        <taxon>Leptocylindrus</taxon>
    </lineage>
</organism>
<dbReference type="Pfam" id="PF17777">
    <property type="entry name" value="RL10P_insert"/>
    <property type="match status" value="1"/>
</dbReference>
<evidence type="ECO:0000256" key="4">
    <source>
        <dbReference type="ARBA" id="ARBA00023242"/>
    </source>
</evidence>
<feature type="domain" description="Large ribosomal subunit protein uL10-like insertion" evidence="6">
    <location>
        <begin position="129"/>
        <end position="201"/>
    </location>
</feature>
<evidence type="ECO:0000256" key="1">
    <source>
        <dbReference type="ARBA" id="ARBA00004046"/>
    </source>
</evidence>